<organism evidence="2 3">
    <name type="scientific">Haloplanus rubicundus</name>
    <dbReference type="NCBI Taxonomy" id="1547898"/>
    <lineage>
        <taxon>Archaea</taxon>
        <taxon>Methanobacteriati</taxon>
        <taxon>Methanobacteriota</taxon>
        <taxon>Stenosarchaea group</taxon>
        <taxon>Halobacteria</taxon>
        <taxon>Halobacteriales</taxon>
        <taxon>Haloferacaceae</taxon>
        <taxon>Haloplanus</taxon>
    </lineage>
</organism>
<dbReference type="AlphaFoldDB" id="A0A345E258"/>
<name>A0A345E258_9EURY</name>
<accession>A0A345E258</accession>
<keyword evidence="3" id="KW-1185">Reference proteome</keyword>
<evidence type="ECO:0000256" key="1">
    <source>
        <dbReference type="SAM" id="MobiDB-lite"/>
    </source>
</evidence>
<dbReference type="EMBL" id="CP031150">
    <property type="protein sequence ID" value="AXG06280.1"/>
    <property type="molecule type" value="Genomic_DNA"/>
</dbReference>
<feature type="compositionally biased region" description="Polar residues" evidence="1">
    <location>
        <begin position="49"/>
        <end position="73"/>
    </location>
</feature>
<reference evidence="2 3" key="1">
    <citation type="submission" date="2018-07" db="EMBL/GenBank/DDBJ databases">
        <title>Genome sequences of Haloplanus sp. CBA1113.</title>
        <authorList>
            <person name="Kim Y.B."/>
            <person name="Roh S.W."/>
        </authorList>
    </citation>
    <scope>NUCLEOTIDE SEQUENCE [LARGE SCALE GENOMIC DNA]</scope>
    <source>
        <strain evidence="2 3">CBA1113</strain>
    </source>
</reference>
<sequence>MGRYIVLGLLPGAVWHADSVVSRHTFAISVLTRSERKPTPSGVGVSDNIPRQSTRYDSSGCSTASRPASIISR</sequence>
<dbReference type="Proteomes" id="UP000253273">
    <property type="component" value="Chromosome"/>
</dbReference>
<gene>
    <name evidence="2" type="ORF">DU500_07430</name>
</gene>
<evidence type="ECO:0000313" key="2">
    <source>
        <dbReference type="EMBL" id="AXG06280.1"/>
    </source>
</evidence>
<feature type="region of interest" description="Disordered" evidence="1">
    <location>
        <begin position="34"/>
        <end position="73"/>
    </location>
</feature>
<proteinExistence type="predicted"/>
<evidence type="ECO:0000313" key="3">
    <source>
        <dbReference type="Proteomes" id="UP000253273"/>
    </source>
</evidence>
<protein>
    <submittedName>
        <fullName evidence="2">Uncharacterized protein</fullName>
    </submittedName>
</protein>
<dbReference type="KEGG" id="haj:DU500_07430"/>